<evidence type="ECO:0000313" key="1">
    <source>
        <dbReference type="EMBL" id="KKM88401.1"/>
    </source>
</evidence>
<gene>
    <name evidence="1" type="ORF">LCGC14_1259160</name>
</gene>
<reference evidence="1" key="1">
    <citation type="journal article" date="2015" name="Nature">
        <title>Complex archaea that bridge the gap between prokaryotes and eukaryotes.</title>
        <authorList>
            <person name="Spang A."/>
            <person name="Saw J.H."/>
            <person name="Jorgensen S.L."/>
            <person name="Zaremba-Niedzwiedzka K."/>
            <person name="Martijn J."/>
            <person name="Lind A.E."/>
            <person name="van Eijk R."/>
            <person name="Schleper C."/>
            <person name="Guy L."/>
            <person name="Ettema T.J."/>
        </authorList>
    </citation>
    <scope>NUCLEOTIDE SEQUENCE</scope>
</reference>
<organism evidence="1">
    <name type="scientific">marine sediment metagenome</name>
    <dbReference type="NCBI Taxonomy" id="412755"/>
    <lineage>
        <taxon>unclassified sequences</taxon>
        <taxon>metagenomes</taxon>
        <taxon>ecological metagenomes</taxon>
    </lineage>
</organism>
<name>A0A0F9LMK8_9ZZZZ</name>
<dbReference type="EMBL" id="LAZR01006962">
    <property type="protein sequence ID" value="KKM88401.1"/>
    <property type="molecule type" value="Genomic_DNA"/>
</dbReference>
<dbReference type="AlphaFoldDB" id="A0A0F9LMK8"/>
<protein>
    <submittedName>
        <fullName evidence="1">Uncharacterized protein</fullName>
    </submittedName>
</protein>
<accession>A0A0F9LMK8</accession>
<sequence length="87" mass="10466">MTVHEYNRNMKRQIWLDVSFSERTGVWVMIPTHQPTNSKTRREFMKVEGNSIIYCIRGFDHQWQADGFARTYHKAKEDGIVSRYRLD</sequence>
<proteinExistence type="predicted"/>
<comment type="caution">
    <text evidence="1">The sequence shown here is derived from an EMBL/GenBank/DDBJ whole genome shotgun (WGS) entry which is preliminary data.</text>
</comment>